<evidence type="ECO:0000313" key="2">
    <source>
        <dbReference type="Proteomes" id="UP000798662"/>
    </source>
</evidence>
<sequence>MRCGRCARLLVGGAVLVALVGVTTAAVQAVAVAAVGGGEADDLWTRLGRRVRVAMSGGIGADGASVSSGCGSIGSRDCGGDSGGGGRSGSGAIGTAGSVACNPSSSVPWWRPWASRAGQRHPLADFSARLSRQAGGGVPLPAVGLNYCPVLANGDGGPFRSCVQGSASYVTVQEPDGVVEVAFLLYLASPVGRSNVDFVLTAGSTDEALLPSDAIGLTLSETVRGFANVTVEVVFERTVGTTNLSVAAVDRLSGDAFVFVLEIAVYGLVFRSASLGSTVLNGRSRFLNPALEPPASLGSGSVAVSDCHSRAAGCGQPRRAGTVLGRVDRQEEPDDQADLLLFDLLDSSVLVKGNYETLLEYPYLFFDVDLYLPSGRGVADVEVSFDNLYDYQVLFPAECELVAEPTGPGSTASHVTGIASGDCGLGFSRNGRRFGARWEPRRTGPEGALRIIMTLPTVDVSDPLARNGRATPRTELLVRLADPAVPAVFTRFVAPSVLPFDGGAEIEVVAFNVGPVSTGVQLIEVTRAPSQQVIRVVASADDAEERLNLSSTVAVWFPEDVDRRRSLAGGFVAMTFLSAPGEGVDLDWRLQTARFDSAQKLTAFTTYLSVPEPNDGGGGGTPEDVSEGQGNSGAPVVDLTSGTQELSYEPLTPLGANETRLVYLFGIADYSLVELFSNITSVLDTMSVGVNVSRDRINAVDAIASLFYVPGASSGGGGVSNPLTEDPFVMAEPPTRAAFEGSTTTTQVWNASWVLRGGTTGLGPACIRQAAVLLDDAALFGGGEVISSTEVPALPGDLDCLSFATERSGLLPEHSWAAPLRNASSPDGPRGASLMGHGMSDAEGSEPVLLLWDGAAPVVARFFSFLTQPVLRLRSFRLARRRRRRRRRYPSWTFRLRRQRAAASVGIPAHVVAGKGAARLRASVTPLLSEGASANPLVGGRMTRLADLAWPWTAAGNGDHLSSTARLISAELQAAPSAIYFEQDGVLGIASSSHPRRVAGVLLEVGFLVNQSEVADVRRRIDEWLDSGVAAAALGHPWYSLDSDVEDDGAVPNQLLVVLVASTVTASIVAAASTQIGASVASSAVGSTLAGSLAPVAAPIPVPVPGVVPGVVPAPTPVPTAAVGPLMVDDGGVTSATTMGGGEGNPSVSEPVAQVSPFTLMSAVQRLSSRSEQNTTVTSPLKDVGESARRLQLRGLPVPWRSAYADSATATGGVAGASAAARAVSGGRGSRLATGAGDVVGRTGRQLLATGNYYDVFESRIQAFFASQLFYIGVAVIVIVAVHTAMYYATARLPRVRRVTMNLLPKLEVVFLNAIHMGVWIGGWSVLLADGISIGFKIGAVLLMLSFGVGFPAFIIYLLRSMVRPHLNEVDLATIAGVALLIPNWPCVPRLSKAQETALRESWLRRSVEDPHDTFWFVERRTRRFRGVWVSRSPTYLRFGDVFGPFKGNMYAWYCVEVLSMALEGTVIGALAGVPRAQATAILSLAVFSLVIMVYLLPYNDKVEQGVQLLIACINVATAAITLSIVDFEEEDPAARSWSLVVLWLNIVGIASAALFAVFATGEVVWFYRDAIRRFVRRLVTRRAIRPVQDPGLSVSSNASSSRTSVPASASSSIASLIMDANSMSSRDRGGRQSTASVMSGRVRHSRESVSGSHASKSARASRDPDASSSQLFIHGGRGANIPMRELLALTRPASASTGSSNPGDSPSPPGSVSGSSTASSTLPGPLAHLQSEAARDEQGGWEALLSLSSQASHIVASRDTGGGSMTRPAFDPSADR</sequence>
<reference evidence="1" key="1">
    <citation type="submission" date="2019-11" db="EMBL/GenBank/DDBJ databases">
        <title>Nori genome reveals adaptations in red seaweeds to the harsh intertidal environment.</title>
        <authorList>
            <person name="Wang D."/>
            <person name="Mao Y."/>
        </authorList>
    </citation>
    <scope>NUCLEOTIDE SEQUENCE</scope>
    <source>
        <tissue evidence="1">Gametophyte</tissue>
    </source>
</reference>
<organism evidence="1 2">
    <name type="scientific">Pyropia yezoensis</name>
    <name type="common">Susabi-nori</name>
    <name type="synonym">Porphyra yezoensis</name>
    <dbReference type="NCBI Taxonomy" id="2788"/>
    <lineage>
        <taxon>Eukaryota</taxon>
        <taxon>Rhodophyta</taxon>
        <taxon>Bangiophyceae</taxon>
        <taxon>Bangiales</taxon>
        <taxon>Bangiaceae</taxon>
        <taxon>Pyropia</taxon>
    </lineage>
</organism>
<evidence type="ECO:0000313" key="1">
    <source>
        <dbReference type="EMBL" id="KAK1858873.1"/>
    </source>
</evidence>
<dbReference type="EMBL" id="CM020618">
    <property type="protein sequence ID" value="KAK1858873.1"/>
    <property type="molecule type" value="Genomic_DNA"/>
</dbReference>
<name>A0ACC3BMR3_PYRYE</name>
<dbReference type="Proteomes" id="UP000798662">
    <property type="component" value="Chromosome 1"/>
</dbReference>
<keyword evidence="2" id="KW-1185">Reference proteome</keyword>
<comment type="caution">
    <text evidence="1">The sequence shown here is derived from an EMBL/GenBank/DDBJ whole genome shotgun (WGS) entry which is preliminary data.</text>
</comment>
<gene>
    <name evidence="1" type="ORF">I4F81_001473</name>
</gene>
<proteinExistence type="predicted"/>
<protein>
    <submittedName>
        <fullName evidence="1">Uncharacterized protein</fullName>
    </submittedName>
</protein>
<accession>A0ACC3BMR3</accession>